<dbReference type="SUPFAM" id="SSF46934">
    <property type="entry name" value="UBA-like"/>
    <property type="match status" value="1"/>
</dbReference>
<protein>
    <recommendedName>
        <fullName evidence="2">UBA domain-containing protein</fullName>
    </recommendedName>
</protein>
<reference evidence="3" key="1">
    <citation type="journal article" date="2021" name="Open Biol.">
        <title>Shared evolutionary footprints suggest mitochondrial oxidative damage underlies multiple complex I losses in fungi.</title>
        <authorList>
            <person name="Schikora-Tamarit M.A."/>
            <person name="Marcet-Houben M."/>
            <person name="Nosek J."/>
            <person name="Gabaldon T."/>
        </authorList>
    </citation>
    <scope>NUCLEOTIDE SEQUENCE</scope>
    <source>
        <strain evidence="3">NCAIM Y.01608</strain>
    </source>
</reference>
<evidence type="ECO:0000256" key="1">
    <source>
        <dbReference type="SAM" id="MobiDB-lite"/>
    </source>
</evidence>
<proteinExistence type="predicted"/>
<dbReference type="AlphaFoldDB" id="A0A9P8T431"/>
<feature type="domain" description="UBA" evidence="2">
    <location>
        <begin position="2"/>
        <end position="41"/>
    </location>
</feature>
<feature type="region of interest" description="Disordered" evidence="1">
    <location>
        <begin position="46"/>
        <end position="65"/>
    </location>
</feature>
<evidence type="ECO:0000313" key="4">
    <source>
        <dbReference type="Proteomes" id="UP000788993"/>
    </source>
</evidence>
<dbReference type="GO" id="GO:0005634">
    <property type="term" value="C:nucleus"/>
    <property type="evidence" value="ECO:0007669"/>
    <property type="project" value="TreeGrafter"/>
</dbReference>
<dbReference type="CDD" id="cd14297">
    <property type="entry name" value="UBA2_spUBP14_like"/>
    <property type="match status" value="1"/>
</dbReference>
<dbReference type="PANTHER" id="PTHR39597">
    <property type="entry name" value="UBA DOMAIN-CONTAINING PROTEIN RUP1"/>
    <property type="match status" value="1"/>
</dbReference>
<dbReference type="EMBL" id="JAEUBD010001178">
    <property type="protein sequence ID" value="KAH3664819.1"/>
    <property type="molecule type" value="Genomic_DNA"/>
</dbReference>
<dbReference type="PROSITE" id="PS50030">
    <property type="entry name" value="UBA"/>
    <property type="match status" value="1"/>
</dbReference>
<dbReference type="SMART" id="SM00165">
    <property type="entry name" value="UBA"/>
    <property type="match status" value="1"/>
</dbReference>
<dbReference type="InterPro" id="IPR055335">
    <property type="entry name" value="Ucp6/RUP1"/>
</dbReference>
<keyword evidence="4" id="KW-1185">Reference proteome</keyword>
<dbReference type="GO" id="GO:0016579">
    <property type="term" value="P:protein deubiquitination"/>
    <property type="evidence" value="ECO:0007669"/>
    <property type="project" value="TreeGrafter"/>
</dbReference>
<dbReference type="Pfam" id="PF00627">
    <property type="entry name" value="UBA"/>
    <property type="match status" value="1"/>
</dbReference>
<gene>
    <name evidence="3" type="ORF">OGATHE_003634</name>
</gene>
<dbReference type="Gene3D" id="1.10.8.10">
    <property type="entry name" value="DNA helicase RuvA subunit, C-terminal domain"/>
    <property type="match status" value="1"/>
</dbReference>
<evidence type="ECO:0000313" key="3">
    <source>
        <dbReference type="EMBL" id="KAH3664819.1"/>
    </source>
</evidence>
<name>A0A9P8T431_9ASCO</name>
<evidence type="ECO:0000259" key="2">
    <source>
        <dbReference type="PROSITE" id="PS50030"/>
    </source>
</evidence>
<dbReference type="Proteomes" id="UP000788993">
    <property type="component" value="Unassembled WGS sequence"/>
</dbReference>
<organism evidence="3 4">
    <name type="scientific">Ogataea polymorpha</name>
    <dbReference type="NCBI Taxonomy" id="460523"/>
    <lineage>
        <taxon>Eukaryota</taxon>
        <taxon>Fungi</taxon>
        <taxon>Dikarya</taxon>
        <taxon>Ascomycota</taxon>
        <taxon>Saccharomycotina</taxon>
        <taxon>Pichiomycetes</taxon>
        <taxon>Pichiales</taxon>
        <taxon>Pichiaceae</taxon>
        <taxon>Ogataea</taxon>
    </lineage>
</organism>
<accession>A0A9P8T431</accession>
<dbReference type="GO" id="GO:0005829">
    <property type="term" value="C:cytosol"/>
    <property type="evidence" value="ECO:0007669"/>
    <property type="project" value="TreeGrafter"/>
</dbReference>
<comment type="caution">
    <text evidence="3">The sequence shown here is derived from an EMBL/GenBank/DDBJ whole genome shotgun (WGS) entry which is preliminary data.</text>
</comment>
<reference evidence="3" key="2">
    <citation type="submission" date="2021-01" db="EMBL/GenBank/DDBJ databases">
        <authorList>
            <person name="Schikora-Tamarit M.A."/>
        </authorList>
    </citation>
    <scope>NUCLEOTIDE SEQUENCE</scope>
    <source>
        <strain evidence="3">NCAIM Y.01608</strain>
    </source>
</reference>
<sequence>MSLQDNIDSLVNMGFDASVARAALERANNNIEVAVNYIYADSSGELPSYSEQTESGALGPVQDGHSASTAIPIEDDIRDKIASYGYGAENQEIRLDSDESEHEALPKYDVYDDISRYIRAPEVPGVLLPVKIDLLEGYFAPLLMILSNIPAFRDTVLEHEFEDYGYSPYWWKKERCLSNPDVTMEVQRLVAFLSSDSKRAFASIRTLIDASAKLITDDYESISEFIQFIYSTIIELFGKLGWTSKERLMELFTSQFQFENDETQTHRIFPVESNYFYKDVYRIMHSLLWGKDLSRIAQHGFVRLSDVLTISFEGNGDTVPGGGFELTEEFYPQIYTSEYEKLVVDKFQRINELREEVSKINGQNMQLKAFKGKRVAALLESTLNHLSSLGEDGKIQSASKELEGIASHILDQKTLNTDKLTALNKERSQMDIYSIDYILGEHKPDLEPWILVGVILSERQFCYRTEKGWYTFVYELEEGKNFTVTESTFDTIRGQIRDYSADNFETGMVLLYVRKSLLTSSRPIINEKLKQFISTDNEKVTQDYEAFMSQQPNKKEDAYVLVDM</sequence>
<dbReference type="InterPro" id="IPR015940">
    <property type="entry name" value="UBA"/>
</dbReference>
<dbReference type="InterPro" id="IPR009060">
    <property type="entry name" value="UBA-like_sf"/>
</dbReference>
<dbReference type="PANTHER" id="PTHR39597:SF1">
    <property type="entry name" value="UBA DOMAIN-CONTAINING PROTEIN RUP1"/>
    <property type="match status" value="1"/>
</dbReference>